<evidence type="ECO:0000256" key="1">
    <source>
        <dbReference type="SAM" id="SignalP"/>
    </source>
</evidence>
<reference evidence="2 3" key="1">
    <citation type="journal article" date="2019" name="Sci. Rep.">
        <title>Orb-weaving spider Araneus ventricosus genome elucidates the spidroin gene catalogue.</title>
        <authorList>
            <person name="Kono N."/>
            <person name="Nakamura H."/>
            <person name="Ohtoshi R."/>
            <person name="Moran D.A.P."/>
            <person name="Shinohara A."/>
            <person name="Yoshida Y."/>
            <person name="Fujiwara M."/>
            <person name="Mori M."/>
            <person name="Tomita M."/>
            <person name="Arakawa K."/>
        </authorList>
    </citation>
    <scope>NUCLEOTIDE SEQUENCE [LARGE SCALE GENOMIC DNA]</scope>
</reference>
<keyword evidence="1" id="KW-0732">Signal</keyword>
<accession>A0A4Y2A2D9</accession>
<feature type="chain" id="PRO_5021221963" evidence="1">
    <location>
        <begin position="28"/>
        <end position="96"/>
    </location>
</feature>
<feature type="signal peptide" evidence="1">
    <location>
        <begin position="1"/>
        <end position="27"/>
    </location>
</feature>
<evidence type="ECO:0000313" key="3">
    <source>
        <dbReference type="Proteomes" id="UP000499080"/>
    </source>
</evidence>
<name>A0A4Y2A2D9_ARAVE</name>
<proteinExistence type="predicted"/>
<organism evidence="2 3">
    <name type="scientific">Araneus ventricosus</name>
    <name type="common">Orbweaver spider</name>
    <name type="synonym">Epeira ventricosa</name>
    <dbReference type="NCBI Taxonomy" id="182803"/>
    <lineage>
        <taxon>Eukaryota</taxon>
        <taxon>Metazoa</taxon>
        <taxon>Ecdysozoa</taxon>
        <taxon>Arthropoda</taxon>
        <taxon>Chelicerata</taxon>
        <taxon>Arachnida</taxon>
        <taxon>Araneae</taxon>
        <taxon>Araneomorphae</taxon>
        <taxon>Entelegynae</taxon>
        <taxon>Araneoidea</taxon>
        <taxon>Araneidae</taxon>
        <taxon>Araneus</taxon>
    </lineage>
</organism>
<sequence>MMFYLKVGTLLMATLVVVSIMTASSKSLGSQEKVFYPSQLDMVDDDGSLDNALLNYLFARQMVNRLRNNMDVTDLQRKRSYWKQCAFNAVSCFGKK</sequence>
<dbReference type="AlphaFoldDB" id="A0A4Y2A2D9"/>
<evidence type="ECO:0000313" key="2">
    <source>
        <dbReference type="EMBL" id="GBL73535.1"/>
    </source>
</evidence>
<dbReference type="Proteomes" id="UP000499080">
    <property type="component" value="Unassembled WGS sequence"/>
</dbReference>
<dbReference type="EMBL" id="BGPR01000003">
    <property type="protein sequence ID" value="GBL73535.1"/>
    <property type="molecule type" value="Genomic_DNA"/>
</dbReference>
<comment type="caution">
    <text evidence="2">The sequence shown here is derived from an EMBL/GenBank/DDBJ whole genome shotgun (WGS) entry which is preliminary data.</text>
</comment>
<protein>
    <submittedName>
        <fullName evidence="2">Prohormone-1</fullName>
    </submittedName>
</protein>
<dbReference type="OrthoDB" id="6410451at2759"/>
<keyword evidence="3" id="KW-1185">Reference proteome</keyword>
<gene>
    <name evidence="2" type="primary">PROH1</name>
    <name evidence="2" type="ORF">AVEN_159517_1</name>
</gene>